<dbReference type="EMBL" id="JAGIZB010000037">
    <property type="protein sequence ID" value="MBP0447467.1"/>
    <property type="molecule type" value="Genomic_DNA"/>
</dbReference>
<dbReference type="NCBIfam" id="TIGR02490">
    <property type="entry name" value="flgF"/>
    <property type="match status" value="1"/>
</dbReference>
<evidence type="ECO:0000259" key="6">
    <source>
        <dbReference type="Pfam" id="PF06429"/>
    </source>
</evidence>
<feature type="domain" description="Flagellar hook protein FlgE/F/G-like D1" evidence="7">
    <location>
        <begin position="87"/>
        <end position="150"/>
    </location>
</feature>
<proteinExistence type="inferred from homology"/>
<keyword evidence="8" id="KW-0966">Cell projection</keyword>
<dbReference type="InterPro" id="IPR010930">
    <property type="entry name" value="Flg_bb/hook_C_dom"/>
</dbReference>
<name>A0ABS4AK97_9PROT</name>
<comment type="subcellular location">
    <subcellularLocation>
        <location evidence="1 4">Bacterial flagellum basal body</location>
    </subcellularLocation>
</comment>
<comment type="subunit">
    <text evidence="4">The basal body constitutes a major portion of the flagellar organelle and consists of five rings (E,L,P,S, and M) mounted on a central rod. The rod consists of about 26 subunits of FlgG in the distal portion, and FlgB, FlgC and FlgF are thought to build up the proximal portion of the rod with about 6 subunits each.</text>
</comment>
<dbReference type="Pfam" id="PF22692">
    <property type="entry name" value="LlgE_F_G_D1"/>
    <property type="match status" value="1"/>
</dbReference>
<evidence type="ECO:0000313" key="8">
    <source>
        <dbReference type="EMBL" id="MBP0447467.1"/>
    </source>
</evidence>
<keyword evidence="3 4" id="KW-0975">Bacterial flagellum</keyword>
<dbReference type="RefSeq" id="WP_209381735.1">
    <property type="nucleotide sequence ID" value="NZ_JAGIZB010000037.1"/>
</dbReference>
<dbReference type="InterPro" id="IPR012836">
    <property type="entry name" value="FlgF"/>
</dbReference>
<evidence type="ECO:0000256" key="1">
    <source>
        <dbReference type="ARBA" id="ARBA00004117"/>
    </source>
</evidence>
<dbReference type="InterPro" id="IPR053967">
    <property type="entry name" value="LlgE_F_G-like_D1"/>
</dbReference>
<evidence type="ECO:0000256" key="3">
    <source>
        <dbReference type="ARBA" id="ARBA00023143"/>
    </source>
</evidence>
<evidence type="ECO:0000259" key="5">
    <source>
        <dbReference type="Pfam" id="PF00460"/>
    </source>
</evidence>
<feature type="domain" description="Flagellar basal-body/hook protein C-terminal" evidence="6">
    <location>
        <begin position="195"/>
        <end position="238"/>
    </location>
</feature>
<comment type="caution">
    <text evidence="8">The sequence shown here is derived from an EMBL/GenBank/DDBJ whole genome shotgun (WGS) entry which is preliminary data.</text>
</comment>
<dbReference type="InterPro" id="IPR019776">
    <property type="entry name" value="Flagellar_basal_body_rod_CS"/>
</dbReference>
<dbReference type="NCBIfam" id="TIGR03506">
    <property type="entry name" value="FlgEFG_subfam"/>
    <property type="match status" value="1"/>
</dbReference>
<keyword evidence="9" id="KW-1185">Reference proteome</keyword>
<dbReference type="PROSITE" id="PS00588">
    <property type="entry name" value="FLAGELLA_BB_ROD"/>
    <property type="match status" value="1"/>
</dbReference>
<organism evidence="8 9">
    <name type="scientific">Pararoseomonas baculiformis</name>
    <dbReference type="NCBI Taxonomy" id="2820812"/>
    <lineage>
        <taxon>Bacteria</taxon>
        <taxon>Pseudomonadati</taxon>
        <taxon>Pseudomonadota</taxon>
        <taxon>Alphaproteobacteria</taxon>
        <taxon>Acetobacterales</taxon>
        <taxon>Acetobacteraceae</taxon>
        <taxon>Pararoseomonas</taxon>
    </lineage>
</organism>
<dbReference type="InterPro" id="IPR020013">
    <property type="entry name" value="Flagellar_FlgE/F/G"/>
</dbReference>
<dbReference type="PANTHER" id="PTHR30435">
    <property type="entry name" value="FLAGELLAR PROTEIN"/>
    <property type="match status" value="1"/>
</dbReference>
<dbReference type="PANTHER" id="PTHR30435:SF19">
    <property type="entry name" value="FLAGELLAR BASAL-BODY ROD PROTEIN FLGG"/>
    <property type="match status" value="1"/>
</dbReference>
<keyword evidence="8" id="KW-0969">Cilium</keyword>
<comment type="similarity">
    <text evidence="2 4">Belongs to the flagella basal body rod proteins family.</text>
</comment>
<dbReference type="Proteomes" id="UP000681594">
    <property type="component" value="Unassembled WGS sequence"/>
</dbReference>
<accession>A0ABS4AK97</accession>
<evidence type="ECO:0000313" key="9">
    <source>
        <dbReference type="Proteomes" id="UP000681594"/>
    </source>
</evidence>
<dbReference type="SUPFAM" id="SSF117143">
    <property type="entry name" value="Flagellar hook protein flgE"/>
    <property type="match status" value="1"/>
</dbReference>
<dbReference type="InterPro" id="IPR001444">
    <property type="entry name" value="Flag_bb_rod_N"/>
</dbReference>
<protein>
    <recommendedName>
        <fullName evidence="4">Flagellar basal-body rod protein FlgF</fullName>
    </recommendedName>
</protein>
<keyword evidence="8" id="KW-0282">Flagellum</keyword>
<gene>
    <name evidence="8" type="primary">flgF</name>
    <name evidence="8" type="ORF">J8J14_22150</name>
</gene>
<dbReference type="Pfam" id="PF00460">
    <property type="entry name" value="Flg_bb_rod"/>
    <property type="match status" value="1"/>
</dbReference>
<dbReference type="Pfam" id="PF06429">
    <property type="entry name" value="Flg_bbr_C"/>
    <property type="match status" value="1"/>
</dbReference>
<evidence type="ECO:0000256" key="2">
    <source>
        <dbReference type="ARBA" id="ARBA00009677"/>
    </source>
</evidence>
<reference evidence="8 9" key="1">
    <citation type="submission" date="2021-03" db="EMBL/GenBank/DDBJ databases">
        <authorList>
            <person name="So Y."/>
        </authorList>
    </citation>
    <scope>NUCLEOTIDE SEQUENCE [LARGE SCALE GENOMIC DNA]</scope>
    <source>
        <strain evidence="8 9">SSH11</strain>
    </source>
</reference>
<dbReference type="InterPro" id="IPR037925">
    <property type="entry name" value="FlgE/F/G-like"/>
</dbReference>
<evidence type="ECO:0000256" key="4">
    <source>
        <dbReference type="RuleBase" id="RU362116"/>
    </source>
</evidence>
<feature type="domain" description="Flagellar basal body rod protein N-terminal" evidence="5">
    <location>
        <begin position="6"/>
        <end position="35"/>
    </location>
</feature>
<sequence>MDSPGYVVLSRLVAQRRATDVLAANMANADTPAFKASQAIFTTHLAGQDGMGILGGSPLAYSQDRATWRDFSPGALQSTGNPLDIALTNEGFFVVETPNGERYTRAGRFALSPENGVVDSDGNPVMTDAGPLVLPPNSARIEIAGDGTVSTENGPAGRLRVVNFERPQELQAEGSRLYAAPQGAVPQPVDRPSVMQGSVEGSNVKPVLEMVRLTAELREFQFAAQFIEKEGERLQSAVDRILKRR</sequence>
<evidence type="ECO:0000259" key="7">
    <source>
        <dbReference type="Pfam" id="PF22692"/>
    </source>
</evidence>